<dbReference type="PaxDb" id="2903-EOD22974"/>
<sequence>MESGTSGLATPASVADSIDSDVSEEGHRRFHTAPARYGARSGQLKRRSAPPIWEVAHRFHEEAGGHDERSLSERVSDIEAEQGPPSSIHDSWPRVRKQRSDEEGRSMTLWQLSNAMRAPPISRSSSIESGCNTRGSPAPYDPPAAPSLKQQMAAALRHGPSPMSKVAPAEGVFDNTFVDSVLGDVDNMHLTDRKRDGVRQYGYRWRRIASQLQGRSDDAVRNRWSRLKGGEEGEPKAGLSKGGASGRNAAGDTGVTAFPEPSP</sequence>
<evidence type="ECO:0008006" key="6">
    <source>
        <dbReference type="Google" id="ProtNLM"/>
    </source>
</evidence>
<dbReference type="PROSITE" id="PS50090">
    <property type="entry name" value="MYB_LIKE"/>
    <property type="match status" value="1"/>
</dbReference>
<proteinExistence type="predicted"/>
<feature type="compositionally biased region" description="Polar residues" evidence="1">
    <location>
        <begin position="122"/>
        <end position="135"/>
    </location>
</feature>
<dbReference type="InterPro" id="IPR009057">
    <property type="entry name" value="Homeodomain-like_sf"/>
</dbReference>
<evidence type="ECO:0000313" key="4">
    <source>
        <dbReference type="EnsemblProtists" id="EOD22974"/>
    </source>
</evidence>
<dbReference type="InterPro" id="IPR017930">
    <property type="entry name" value="Myb_dom"/>
</dbReference>
<name>A0A0D3JHI9_EMIH1</name>
<dbReference type="Pfam" id="PF00249">
    <property type="entry name" value="Myb_DNA-binding"/>
    <property type="match status" value="1"/>
</dbReference>
<keyword evidence="5" id="KW-1185">Reference proteome</keyword>
<feature type="domain" description="HTH myb-type" evidence="3">
    <location>
        <begin position="195"/>
        <end position="232"/>
    </location>
</feature>
<dbReference type="SUPFAM" id="SSF46689">
    <property type="entry name" value="Homeodomain-like"/>
    <property type="match status" value="1"/>
</dbReference>
<feature type="region of interest" description="Disordered" evidence="1">
    <location>
        <begin position="1"/>
        <end position="167"/>
    </location>
</feature>
<protein>
    <recommendedName>
        <fullName evidence="6">Myb-like domain-containing protein</fullName>
    </recommendedName>
</protein>
<reference evidence="4" key="2">
    <citation type="submission" date="2024-10" db="UniProtKB">
        <authorList>
            <consortium name="EnsemblProtists"/>
        </authorList>
    </citation>
    <scope>IDENTIFICATION</scope>
</reference>
<feature type="region of interest" description="Disordered" evidence="1">
    <location>
        <begin position="214"/>
        <end position="263"/>
    </location>
</feature>
<accession>A0A0D3JHI9</accession>
<dbReference type="RefSeq" id="XP_005775403.1">
    <property type="nucleotide sequence ID" value="XM_005775346.1"/>
</dbReference>
<dbReference type="Gene3D" id="1.10.10.60">
    <property type="entry name" value="Homeodomain-like"/>
    <property type="match status" value="1"/>
</dbReference>
<organism evidence="4 5">
    <name type="scientific">Emiliania huxleyi (strain CCMP1516)</name>
    <dbReference type="NCBI Taxonomy" id="280463"/>
    <lineage>
        <taxon>Eukaryota</taxon>
        <taxon>Haptista</taxon>
        <taxon>Haptophyta</taxon>
        <taxon>Prymnesiophyceae</taxon>
        <taxon>Isochrysidales</taxon>
        <taxon>Noelaerhabdaceae</taxon>
        <taxon>Emiliania</taxon>
    </lineage>
</organism>
<reference evidence="5" key="1">
    <citation type="journal article" date="2013" name="Nature">
        <title>Pan genome of the phytoplankton Emiliania underpins its global distribution.</title>
        <authorList>
            <person name="Read B.A."/>
            <person name="Kegel J."/>
            <person name="Klute M.J."/>
            <person name="Kuo A."/>
            <person name="Lefebvre S.C."/>
            <person name="Maumus F."/>
            <person name="Mayer C."/>
            <person name="Miller J."/>
            <person name="Monier A."/>
            <person name="Salamov A."/>
            <person name="Young J."/>
            <person name="Aguilar M."/>
            <person name="Claverie J.M."/>
            <person name="Frickenhaus S."/>
            <person name="Gonzalez K."/>
            <person name="Herman E.K."/>
            <person name="Lin Y.C."/>
            <person name="Napier J."/>
            <person name="Ogata H."/>
            <person name="Sarno A.F."/>
            <person name="Shmutz J."/>
            <person name="Schroeder D."/>
            <person name="de Vargas C."/>
            <person name="Verret F."/>
            <person name="von Dassow P."/>
            <person name="Valentin K."/>
            <person name="Van de Peer Y."/>
            <person name="Wheeler G."/>
            <person name="Dacks J.B."/>
            <person name="Delwiche C.F."/>
            <person name="Dyhrman S.T."/>
            <person name="Glockner G."/>
            <person name="John U."/>
            <person name="Richards T."/>
            <person name="Worden A.Z."/>
            <person name="Zhang X."/>
            <person name="Grigoriev I.V."/>
            <person name="Allen A.E."/>
            <person name="Bidle K."/>
            <person name="Borodovsky M."/>
            <person name="Bowler C."/>
            <person name="Brownlee C."/>
            <person name="Cock J.M."/>
            <person name="Elias M."/>
            <person name="Gladyshev V.N."/>
            <person name="Groth M."/>
            <person name="Guda C."/>
            <person name="Hadaegh A."/>
            <person name="Iglesias-Rodriguez M.D."/>
            <person name="Jenkins J."/>
            <person name="Jones B.M."/>
            <person name="Lawson T."/>
            <person name="Leese F."/>
            <person name="Lindquist E."/>
            <person name="Lobanov A."/>
            <person name="Lomsadze A."/>
            <person name="Malik S.B."/>
            <person name="Marsh M.E."/>
            <person name="Mackinder L."/>
            <person name="Mock T."/>
            <person name="Mueller-Roeber B."/>
            <person name="Pagarete A."/>
            <person name="Parker M."/>
            <person name="Probert I."/>
            <person name="Quesneville H."/>
            <person name="Raines C."/>
            <person name="Rensing S.A."/>
            <person name="Riano-Pachon D.M."/>
            <person name="Richier S."/>
            <person name="Rokitta S."/>
            <person name="Shiraiwa Y."/>
            <person name="Soanes D.M."/>
            <person name="van der Giezen M."/>
            <person name="Wahlund T.M."/>
            <person name="Williams B."/>
            <person name="Wilson W."/>
            <person name="Wolfe G."/>
            <person name="Wurch L.L."/>
        </authorList>
    </citation>
    <scope>NUCLEOTIDE SEQUENCE</scope>
</reference>
<dbReference type="PROSITE" id="PS51294">
    <property type="entry name" value="HTH_MYB"/>
    <property type="match status" value="1"/>
</dbReference>
<evidence type="ECO:0000256" key="1">
    <source>
        <dbReference type="SAM" id="MobiDB-lite"/>
    </source>
</evidence>
<dbReference type="HOGENOM" id="CLU_1059345_0_0_1"/>
<evidence type="ECO:0000259" key="2">
    <source>
        <dbReference type="PROSITE" id="PS50090"/>
    </source>
</evidence>
<dbReference type="Proteomes" id="UP000013827">
    <property type="component" value="Unassembled WGS sequence"/>
</dbReference>
<dbReference type="KEGG" id="ehx:EMIHUDRAFT_195457"/>
<dbReference type="EnsemblProtists" id="EOD22974">
    <property type="protein sequence ID" value="EOD22974"/>
    <property type="gene ID" value="EMIHUDRAFT_195457"/>
</dbReference>
<feature type="domain" description="Myb-like" evidence="2">
    <location>
        <begin position="198"/>
        <end position="228"/>
    </location>
</feature>
<dbReference type="AlphaFoldDB" id="A0A0D3JHI9"/>
<feature type="compositionally biased region" description="Basic and acidic residues" evidence="1">
    <location>
        <begin position="55"/>
        <end position="77"/>
    </location>
</feature>
<dbReference type="CDD" id="cd00167">
    <property type="entry name" value="SANT"/>
    <property type="match status" value="1"/>
</dbReference>
<dbReference type="InterPro" id="IPR001005">
    <property type="entry name" value="SANT/Myb"/>
</dbReference>
<evidence type="ECO:0000313" key="5">
    <source>
        <dbReference type="Proteomes" id="UP000013827"/>
    </source>
</evidence>
<evidence type="ECO:0000259" key="3">
    <source>
        <dbReference type="PROSITE" id="PS51294"/>
    </source>
</evidence>
<dbReference type="GeneID" id="17268521"/>